<dbReference type="AlphaFoldDB" id="E2A1M6"/>
<dbReference type="STRING" id="104421.E2A1M6"/>
<feature type="coiled-coil region" evidence="1">
    <location>
        <begin position="159"/>
        <end position="250"/>
    </location>
</feature>
<evidence type="ECO:0000256" key="1">
    <source>
        <dbReference type="SAM" id="Coils"/>
    </source>
</evidence>
<keyword evidence="1" id="KW-0175">Coiled coil</keyword>
<dbReference type="PANTHER" id="PTHR28594:SF1">
    <property type="entry name" value="ATR-INTERACTING PROTEIN"/>
    <property type="match status" value="1"/>
</dbReference>
<proteinExistence type="predicted"/>
<evidence type="ECO:0000256" key="2">
    <source>
        <dbReference type="SAM" id="MobiDB-lite"/>
    </source>
</evidence>
<dbReference type="OMA" id="SDHNFPL"/>
<dbReference type="Proteomes" id="UP000000311">
    <property type="component" value="Unassembled WGS sequence"/>
</dbReference>
<dbReference type="InParanoid" id="E2A1M6"/>
<evidence type="ECO:0000313" key="3">
    <source>
        <dbReference type="EMBL" id="EFN72699.1"/>
    </source>
</evidence>
<organism evidence="4">
    <name type="scientific">Camponotus floridanus</name>
    <name type="common">Florida carpenter ant</name>
    <dbReference type="NCBI Taxonomy" id="104421"/>
    <lineage>
        <taxon>Eukaryota</taxon>
        <taxon>Metazoa</taxon>
        <taxon>Ecdysozoa</taxon>
        <taxon>Arthropoda</taxon>
        <taxon>Hexapoda</taxon>
        <taxon>Insecta</taxon>
        <taxon>Pterygota</taxon>
        <taxon>Neoptera</taxon>
        <taxon>Endopterygota</taxon>
        <taxon>Hymenoptera</taxon>
        <taxon>Apocrita</taxon>
        <taxon>Aculeata</taxon>
        <taxon>Formicoidea</taxon>
        <taxon>Formicidae</taxon>
        <taxon>Formicinae</taxon>
        <taxon>Camponotus</taxon>
    </lineage>
</organism>
<feature type="compositionally biased region" description="Basic and acidic residues" evidence="2">
    <location>
        <begin position="1"/>
        <end position="22"/>
    </location>
</feature>
<feature type="region of interest" description="Disordered" evidence="2">
    <location>
        <begin position="1"/>
        <end position="44"/>
    </location>
</feature>
<dbReference type="InterPro" id="IPR033349">
    <property type="entry name" value="ATRIP"/>
</dbReference>
<keyword evidence="4" id="KW-1185">Reference proteome</keyword>
<accession>E2A1M6</accession>
<feature type="compositionally biased region" description="Basic and acidic residues" evidence="2">
    <location>
        <begin position="31"/>
        <end position="44"/>
    </location>
</feature>
<reference evidence="3 4" key="1">
    <citation type="journal article" date="2010" name="Science">
        <title>Genomic comparison of the ants Camponotus floridanus and Harpegnathos saltator.</title>
        <authorList>
            <person name="Bonasio R."/>
            <person name="Zhang G."/>
            <person name="Ye C."/>
            <person name="Mutti N.S."/>
            <person name="Fang X."/>
            <person name="Qin N."/>
            <person name="Donahue G."/>
            <person name="Yang P."/>
            <person name="Li Q."/>
            <person name="Li C."/>
            <person name="Zhang P."/>
            <person name="Huang Z."/>
            <person name="Berger S.L."/>
            <person name="Reinberg D."/>
            <person name="Wang J."/>
            <person name="Liebig J."/>
        </authorList>
    </citation>
    <scope>NUCLEOTIDE SEQUENCE [LARGE SCALE GENOMIC DNA]</scope>
    <source>
        <strain evidence="4">C129</strain>
    </source>
</reference>
<evidence type="ECO:0000313" key="4">
    <source>
        <dbReference type="Proteomes" id="UP000000311"/>
    </source>
</evidence>
<dbReference type="GO" id="GO:0000077">
    <property type="term" value="P:DNA damage checkpoint signaling"/>
    <property type="evidence" value="ECO:0007669"/>
    <property type="project" value="InterPro"/>
</dbReference>
<dbReference type="GO" id="GO:0006281">
    <property type="term" value="P:DNA repair"/>
    <property type="evidence" value="ECO:0007669"/>
    <property type="project" value="TreeGrafter"/>
</dbReference>
<dbReference type="PANTHER" id="PTHR28594">
    <property type="entry name" value="ATR-INTERACTING PROTEIN"/>
    <property type="match status" value="1"/>
</dbReference>
<dbReference type="EMBL" id="GL435766">
    <property type="protein sequence ID" value="EFN72699.1"/>
    <property type="molecule type" value="Genomic_DNA"/>
</dbReference>
<name>E2A1M6_CAMFO</name>
<gene>
    <name evidence="3" type="ORF">EAG_06884</name>
</gene>
<dbReference type="OrthoDB" id="7668655at2759"/>
<protein>
    <recommendedName>
        <fullName evidence="5">ATR-interacting protein mus304</fullName>
    </recommendedName>
</protein>
<sequence length="689" mass="80190">MFKRPEDKEDCRVSAKRARFEAPGRNPQHSNAKEIPESKNAQHDDLWGDDFAEEEIQELDLIASQCSQTSNILDSFKPFESGSHSVKSDLPERPSNIACSETSCLKLQPMEKSNLYTVNKNIQGKSQDIPDVNYSQFKNKLINRGNHNSTFQRESNFIQVSDDKELEKLKNENKKLLNDFITKDGETVYLRQQLQQIQLRTENEKLEKLRLIEEQANNHRLEISRIYKEKEQLKTQLELQNLEIGNLQERCKRLEFGNVKLEEPQTLYMNTSFKSKCNTSINRSINMKSSIKEVCVQADLYKKTNYQLQTCSTYFPLAGISELMFEASLPEKPIINIKVIEKTGRRNLPILQEEETFRIFENPDLVKPVITIVDEKKLTIEFVLPEIAAIERKANIEIESEKCIPIINKRRSHQFTGLINAIIKVLCNVQRKIGYCKKGPLSICYVSLVDFLMIFSKCYTEFVPKLCSNSQSMAVKGWKGALHFTPDACVLQILMMQLEHFHPDFLTIINITYGLISSVWDILQTNNNSLRIENSESCNCYMKLLRITINMLKKSSETKLDIINNTEWQNSFSATKKCYILKKINYKNYTCQTKCSRQSIENDLSDIYPEKLDQNFWLGIKKIQHKILKEGIKFLSHLAICNPEFLTYSSDMEDMFNLFIRNIAFFDDLILHENERKYHKNHNIYCVIV</sequence>
<evidence type="ECO:0008006" key="5">
    <source>
        <dbReference type="Google" id="ProtNLM"/>
    </source>
</evidence>